<feature type="domain" description="Sulfatase-modifying factor enzyme-like" evidence="1">
    <location>
        <begin position="54"/>
        <end position="293"/>
    </location>
</feature>
<evidence type="ECO:0000313" key="2">
    <source>
        <dbReference type="EMBL" id="GAK50759.1"/>
    </source>
</evidence>
<gene>
    <name evidence="2" type="ORF">U14_02000</name>
</gene>
<dbReference type="STRING" id="1499966.U14_02000"/>
<dbReference type="PANTHER" id="PTHR23150:SF19">
    <property type="entry name" value="FORMYLGLYCINE-GENERATING ENZYME"/>
    <property type="match status" value="1"/>
</dbReference>
<dbReference type="InterPro" id="IPR042095">
    <property type="entry name" value="SUMF_sf"/>
</dbReference>
<dbReference type="Pfam" id="PF03781">
    <property type="entry name" value="FGE-sulfatase"/>
    <property type="match status" value="1"/>
</dbReference>
<dbReference type="Gene3D" id="3.90.1580.10">
    <property type="entry name" value="paralog of FGE (formylglycine-generating enzyme)"/>
    <property type="match status" value="1"/>
</dbReference>
<sequence length="299" mass="34277">MTHISYNDIDSHSCYAQTSLAKDSETAFTAFLRKAADYRPQPGETLTEPLTGIELVWIPPGRFRMGACEEDLRRGWAYEWELPPHEVDITPGFWMGKYPVTQAQWVAIMKENPSRFTEEKSGNDWQRYPAEGISWYGAQEFLSRVGVITAHTLNAAMPTFRLPTEAEWEYACRAGTNAIWPFGNDDAYLEEHAWYDENSERQTHPVGQKRPNAWGLYDMQGNVWEWCADWYNRNIYQERGQHEPVLNPTGPKSGQFRVIRGGGYGSYARLLRAADRGFEAPSQSNAPVGFRLLMTPYTE</sequence>
<dbReference type="GO" id="GO:0120147">
    <property type="term" value="F:formylglycine-generating oxidase activity"/>
    <property type="evidence" value="ECO:0007669"/>
    <property type="project" value="TreeGrafter"/>
</dbReference>
<dbReference type="Proteomes" id="UP000030700">
    <property type="component" value="Unassembled WGS sequence"/>
</dbReference>
<dbReference type="EMBL" id="DF820456">
    <property type="protein sequence ID" value="GAK50759.1"/>
    <property type="molecule type" value="Genomic_DNA"/>
</dbReference>
<dbReference type="InterPro" id="IPR005532">
    <property type="entry name" value="SUMF_dom"/>
</dbReference>
<dbReference type="HOGENOM" id="CLU_012431_2_1_0"/>
<organism evidence="2">
    <name type="scientific">Candidatus Moduliflexus flocculans</name>
    <dbReference type="NCBI Taxonomy" id="1499966"/>
    <lineage>
        <taxon>Bacteria</taxon>
        <taxon>Candidatus Moduliflexota</taxon>
        <taxon>Candidatus Moduliflexia</taxon>
        <taxon>Candidatus Moduliflexales</taxon>
        <taxon>Candidatus Moduliflexaceae</taxon>
    </lineage>
</organism>
<proteinExistence type="predicted"/>
<dbReference type="PANTHER" id="PTHR23150">
    <property type="entry name" value="SULFATASE MODIFYING FACTOR 1, 2"/>
    <property type="match status" value="1"/>
</dbReference>
<dbReference type="InterPro" id="IPR051043">
    <property type="entry name" value="Sulfatase_Mod_Factor_Kinase"/>
</dbReference>
<evidence type="ECO:0000259" key="1">
    <source>
        <dbReference type="Pfam" id="PF03781"/>
    </source>
</evidence>
<protein>
    <recommendedName>
        <fullName evidence="1">Sulfatase-modifying factor enzyme-like domain-containing protein</fullName>
    </recommendedName>
</protein>
<name>A0A0S6VTK9_9BACT</name>
<keyword evidence="3" id="KW-1185">Reference proteome</keyword>
<dbReference type="InterPro" id="IPR016187">
    <property type="entry name" value="CTDL_fold"/>
</dbReference>
<evidence type="ECO:0000313" key="3">
    <source>
        <dbReference type="Proteomes" id="UP000030700"/>
    </source>
</evidence>
<dbReference type="SUPFAM" id="SSF56436">
    <property type="entry name" value="C-type lectin-like"/>
    <property type="match status" value="1"/>
</dbReference>
<dbReference type="AlphaFoldDB" id="A0A0S6VTK9"/>
<reference evidence="2" key="1">
    <citation type="journal article" date="2015" name="PeerJ">
        <title>First genomic representation of candidate bacterial phylum KSB3 points to enhanced environmental sensing as a trigger of wastewater bulking.</title>
        <authorList>
            <person name="Sekiguchi Y."/>
            <person name="Ohashi A."/>
            <person name="Parks D.H."/>
            <person name="Yamauchi T."/>
            <person name="Tyson G.W."/>
            <person name="Hugenholtz P."/>
        </authorList>
    </citation>
    <scope>NUCLEOTIDE SEQUENCE [LARGE SCALE GENOMIC DNA]</scope>
</reference>
<accession>A0A0S6VTK9</accession>